<evidence type="ECO:0000313" key="4">
    <source>
        <dbReference type="Proteomes" id="UP001497392"/>
    </source>
</evidence>
<feature type="region of interest" description="Disordered" evidence="2">
    <location>
        <begin position="130"/>
        <end position="210"/>
    </location>
</feature>
<feature type="region of interest" description="Disordered" evidence="2">
    <location>
        <begin position="532"/>
        <end position="563"/>
    </location>
</feature>
<feature type="region of interest" description="Disordered" evidence="2">
    <location>
        <begin position="502"/>
        <end position="521"/>
    </location>
</feature>
<feature type="coiled-coil region" evidence="1">
    <location>
        <begin position="436"/>
        <end position="477"/>
    </location>
</feature>
<gene>
    <name evidence="3" type="primary">g1021</name>
    <name evidence="3" type="ORF">VP750_LOCUS887</name>
</gene>
<name>A0ABP1FH28_9CHLO</name>
<sequence>MWKSLRAAVEDGVKDFSREAITEFNTTLSDGRKAVQRTAEKIDVEGARDLAGRYLEGPLRSQNSAGRLLRVLSNPAFEADGSESNKAKRTSSDWASMSLSRTGSPTRGPNAASALSRRCSEELSGSWIRPAAHHSRTGSVLSEWADSEGEAKQQAADGTLERSPAARRRSASAGRERSRSSSSGQNDSESQHSNSTKGFAAQSSLSPSGLAEDVDKLKQASQELEQRLRTEQMKTREAEAKLASFTGTLQQRLLQLATEVEARGNALEGLREENEGLTTDYNHLRERLSAKEAEAQASASAVNDLRRQLVTARSSAGRSLSDQKVLEESKAASEDLEAQLEASRVKAKAAAEACAAAEARASLAEAAHEAAEAARLAAERARRDTEAEAQAAAAAAEVERDERAVAQGLSVQLKAEADRRAKVFHNAVKAGVAKVQAELEAERDSLEARIQELQQALAEVQQESAQAQEGRQQALAEAAARLRDAEDAGSLAVSAQEAADAAQARERAARQAASEADARIEAAHTATTAAEERLQQAVQRAEAAERSASQAQEQLEENGRRHAAATASLEMEVARLQSKSEAASAAAQELEARAQASAAASAGATASAQQAQRDAHVKVMALEQQVAELRKSQGARFGLPSPSDLLLTLGLDKGFSRSPSAAWLDLEAQKKDWSRPSHSREQSWQRQLLGKEGGLAKGHISPRMGVIIAYLALLHLAVMMCFTRHHSAPDCIQHTLPGR</sequence>
<protein>
    <submittedName>
        <fullName evidence="3">G1021 protein</fullName>
    </submittedName>
</protein>
<feature type="compositionally biased region" description="Polar residues" evidence="2">
    <location>
        <begin position="92"/>
        <end position="107"/>
    </location>
</feature>
<feature type="coiled-coil region" evidence="1">
    <location>
        <begin position="214"/>
        <end position="241"/>
    </location>
</feature>
<evidence type="ECO:0000256" key="1">
    <source>
        <dbReference type="SAM" id="Coils"/>
    </source>
</evidence>
<feature type="coiled-coil region" evidence="1">
    <location>
        <begin position="267"/>
        <end position="294"/>
    </location>
</feature>
<feature type="coiled-coil region" evidence="1">
    <location>
        <begin position="326"/>
        <end position="388"/>
    </location>
</feature>
<feature type="compositionally biased region" description="Polar residues" evidence="2">
    <location>
        <begin position="184"/>
        <end position="207"/>
    </location>
</feature>
<organism evidence="3 4">
    <name type="scientific">Coccomyxa viridis</name>
    <dbReference type="NCBI Taxonomy" id="1274662"/>
    <lineage>
        <taxon>Eukaryota</taxon>
        <taxon>Viridiplantae</taxon>
        <taxon>Chlorophyta</taxon>
        <taxon>core chlorophytes</taxon>
        <taxon>Trebouxiophyceae</taxon>
        <taxon>Trebouxiophyceae incertae sedis</taxon>
        <taxon>Coccomyxaceae</taxon>
        <taxon>Coccomyxa</taxon>
    </lineage>
</organism>
<keyword evidence="4" id="KW-1185">Reference proteome</keyword>
<proteinExistence type="predicted"/>
<feature type="region of interest" description="Disordered" evidence="2">
    <location>
        <begin position="78"/>
        <end position="117"/>
    </location>
</feature>
<dbReference type="EMBL" id="CAXHTA020000002">
    <property type="protein sequence ID" value="CAL5219228.1"/>
    <property type="molecule type" value="Genomic_DNA"/>
</dbReference>
<keyword evidence="1" id="KW-0175">Coiled coil</keyword>
<accession>A0ABP1FH28</accession>
<feature type="compositionally biased region" description="Low complexity" evidence="2">
    <location>
        <begin position="532"/>
        <end position="553"/>
    </location>
</feature>
<reference evidence="3 4" key="1">
    <citation type="submission" date="2024-06" db="EMBL/GenBank/DDBJ databases">
        <authorList>
            <person name="Kraege A."/>
            <person name="Thomma B."/>
        </authorList>
    </citation>
    <scope>NUCLEOTIDE SEQUENCE [LARGE SCALE GENOMIC DNA]</scope>
</reference>
<evidence type="ECO:0000313" key="3">
    <source>
        <dbReference type="EMBL" id="CAL5219228.1"/>
    </source>
</evidence>
<evidence type="ECO:0000256" key="2">
    <source>
        <dbReference type="SAM" id="MobiDB-lite"/>
    </source>
</evidence>
<comment type="caution">
    <text evidence="3">The sequence shown here is derived from an EMBL/GenBank/DDBJ whole genome shotgun (WGS) entry which is preliminary data.</text>
</comment>
<dbReference type="Proteomes" id="UP001497392">
    <property type="component" value="Unassembled WGS sequence"/>
</dbReference>